<dbReference type="SMART" id="SM00852">
    <property type="entry name" value="MoCF_biosynth"/>
    <property type="match status" value="1"/>
</dbReference>
<proteinExistence type="inferred from homology"/>
<evidence type="ECO:0000256" key="1">
    <source>
        <dbReference type="HAMAP-Rule" id="MF_00226"/>
    </source>
</evidence>
<dbReference type="NCBIfam" id="TIGR00200">
    <property type="entry name" value="cinA_nterm"/>
    <property type="match status" value="1"/>
</dbReference>
<dbReference type="Pfam" id="PF00994">
    <property type="entry name" value="MoCF_biosynth"/>
    <property type="match status" value="1"/>
</dbReference>
<dbReference type="AlphaFoldDB" id="A0A9D1M611"/>
<dbReference type="InterPro" id="IPR050101">
    <property type="entry name" value="CinA"/>
</dbReference>
<dbReference type="PIRSF" id="PIRSF006728">
    <property type="entry name" value="CinA"/>
    <property type="match status" value="1"/>
</dbReference>
<dbReference type="Proteomes" id="UP000824112">
    <property type="component" value="Unassembled WGS sequence"/>
</dbReference>
<reference evidence="3" key="1">
    <citation type="submission" date="2020-10" db="EMBL/GenBank/DDBJ databases">
        <authorList>
            <person name="Gilroy R."/>
        </authorList>
    </citation>
    <scope>NUCLEOTIDE SEQUENCE</scope>
    <source>
        <strain evidence="3">CHK158-818</strain>
    </source>
</reference>
<dbReference type="InterPro" id="IPR001453">
    <property type="entry name" value="MoaB/Mog_dom"/>
</dbReference>
<dbReference type="Pfam" id="PF02464">
    <property type="entry name" value="CinA"/>
    <property type="match status" value="1"/>
</dbReference>
<dbReference type="InterPro" id="IPR036653">
    <property type="entry name" value="CinA-like_C"/>
</dbReference>
<dbReference type="NCBIfam" id="TIGR00177">
    <property type="entry name" value="molyb_syn"/>
    <property type="match status" value="1"/>
</dbReference>
<dbReference type="InterPro" id="IPR041424">
    <property type="entry name" value="CinA_KH"/>
</dbReference>
<name>A0A9D1M611_9BACT</name>
<dbReference type="HAMAP" id="MF_00226_B">
    <property type="entry name" value="CinA_B"/>
    <property type="match status" value="1"/>
</dbReference>
<dbReference type="SUPFAM" id="SSF142433">
    <property type="entry name" value="CinA-like"/>
    <property type="match status" value="1"/>
</dbReference>
<accession>A0A9D1M611</accession>
<dbReference type="CDD" id="cd00885">
    <property type="entry name" value="cinA"/>
    <property type="match status" value="1"/>
</dbReference>
<gene>
    <name evidence="3" type="ORF">IAB03_00740</name>
</gene>
<protein>
    <recommendedName>
        <fullName evidence="1">CinA-like protein</fullName>
    </recommendedName>
</protein>
<dbReference type="Gene3D" id="3.90.950.20">
    <property type="entry name" value="CinA-like"/>
    <property type="match status" value="1"/>
</dbReference>
<dbReference type="NCBIfam" id="TIGR00199">
    <property type="entry name" value="PncC_domain"/>
    <property type="match status" value="1"/>
</dbReference>
<sequence>MNVEIITIGDELLIGQVVDTNSAWMAKELNAIGAEVLHITTVRDRREEMIEAFDEAFSRVNVVLVTGGLGPTKDDITKQTLCDYFGTRLVFSTEVYAHLEKLLQQRGLQMNPSNRDQALVPESCTVIQNTVGTAPIMWFEHEGRILVSMPGVPSEMKQVMASDILPRLSAFRQEAAVILHHTCLVRNFAESALSEFLDDFERNLPDDIRLAYLPTPGLIRLRLTARGYEKEKVCQELDEQSNKLHLLLGKNILCDEDLSLPEIIGRYLKERGWMLATAESCTGGNIAHQITKIPGCSAYFKGSVVAYSNEIKERVLGVSQADLDAYGAVSEPVVRQMCEGVCRLMQAECSVAVSGIAGPDGGTPEKPVGTVWIAAKCGDKVRTQLRSFASRRENNIARATQAALLLLVSLFVD</sequence>
<evidence type="ECO:0000313" key="4">
    <source>
        <dbReference type="Proteomes" id="UP000824112"/>
    </source>
</evidence>
<reference evidence="3" key="2">
    <citation type="journal article" date="2021" name="PeerJ">
        <title>Extensive microbial diversity within the chicken gut microbiome revealed by metagenomics and culture.</title>
        <authorList>
            <person name="Gilroy R."/>
            <person name="Ravi A."/>
            <person name="Getino M."/>
            <person name="Pursley I."/>
            <person name="Horton D.L."/>
            <person name="Alikhan N.F."/>
            <person name="Baker D."/>
            <person name="Gharbi K."/>
            <person name="Hall N."/>
            <person name="Watson M."/>
            <person name="Adriaenssens E.M."/>
            <person name="Foster-Nyarko E."/>
            <person name="Jarju S."/>
            <person name="Secka A."/>
            <person name="Antonio M."/>
            <person name="Oren A."/>
            <person name="Chaudhuri R.R."/>
            <person name="La Ragione R."/>
            <person name="Hildebrand F."/>
            <person name="Pallen M.J."/>
        </authorList>
    </citation>
    <scope>NUCLEOTIDE SEQUENCE</scope>
    <source>
        <strain evidence="3">CHK158-818</strain>
    </source>
</reference>
<comment type="caution">
    <text evidence="3">The sequence shown here is derived from an EMBL/GenBank/DDBJ whole genome shotgun (WGS) entry which is preliminary data.</text>
</comment>
<dbReference type="InterPro" id="IPR008135">
    <property type="entry name" value="Competence-induced_CinA"/>
</dbReference>
<comment type="similarity">
    <text evidence="1">Belongs to the CinA family.</text>
</comment>
<dbReference type="Pfam" id="PF18146">
    <property type="entry name" value="CinA_KH"/>
    <property type="match status" value="1"/>
</dbReference>
<dbReference type="NCBIfam" id="NF001813">
    <property type="entry name" value="PRK00549.1"/>
    <property type="match status" value="1"/>
</dbReference>
<dbReference type="PANTHER" id="PTHR13939">
    <property type="entry name" value="NICOTINAMIDE-NUCLEOTIDE AMIDOHYDROLASE PNCC"/>
    <property type="match status" value="1"/>
</dbReference>
<dbReference type="SUPFAM" id="SSF53218">
    <property type="entry name" value="Molybdenum cofactor biosynthesis proteins"/>
    <property type="match status" value="1"/>
</dbReference>
<dbReference type="InterPro" id="IPR036425">
    <property type="entry name" value="MoaB/Mog-like_dom_sf"/>
</dbReference>
<dbReference type="PANTHER" id="PTHR13939:SF0">
    <property type="entry name" value="NMN AMIDOHYDROLASE-LIKE PROTEIN YFAY"/>
    <property type="match status" value="1"/>
</dbReference>
<organism evidence="3 4">
    <name type="scientific">Candidatus Gallibacteroides avistercoris</name>
    <dbReference type="NCBI Taxonomy" id="2840833"/>
    <lineage>
        <taxon>Bacteria</taxon>
        <taxon>Pseudomonadati</taxon>
        <taxon>Bacteroidota</taxon>
        <taxon>Bacteroidia</taxon>
        <taxon>Bacteroidales</taxon>
        <taxon>Bacteroidaceae</taxon>
        <taxon>Bacteroidaceae incertae sedis</taxon>
        <taxon>Candidatus Gallibacteroides</taxon>
    </lineage>
</organism>
<dbReference type="Gene3D" id="3.40.980.10">
    <property type="entry name" value="MoaB/Mog-like domain"/>
    <property type="match status" value="1"/>
</dbReference>
<dbReference type="InterPro" id="IPR008136">
    <property type="entry name" value="CinA_C"/>
</dbReference>
<evidence type="ECO:0000313" key="3">
    <source>
        <dbReference type="EMBL" id="HIU54315.1"/>
    </source>
</evidence>
<dbReference type="EMBL" id="DVNA01000014">
    <property type="protein sequence ID" value="HIU54315.1"/>
    <property type="molecule type" value="Genomic_DNA"/>
</dbReference>
<feature type="domain" description="MoaB/Mog" evidence="2">
    <location>
        <begin position="4"/>
        <end position="171"/>
    </location>
</feature>
<evidence type="ECO:0000259" key="2">
    <source>
        <dbReference type="SMART" id="SM00852"/>
    </source>
</evidence>